<dbReference type="AlphaFoldDB" id="M7NF43"/>
<dbReference type="SMART" id="SM00507">
    <property type="entry name" value="HNHc"/>
    <property type="match status" value="1"/>
</dbReference>
<keyword evidence="3" id="KW-1185">Reference proteome</keyword>
<dbReference type="REBASE" id="66164">
    <property type="entry name" value="R2.AgaLzLyORF453P"/>
</dbReference>
<sequence length="281" mass="32107">MNSDFSQLPLPGTQELTNLIASKPYRVLYDFLYERVDSPPTMVEIMEHAATVAGATHSQTDRRVRAFRDVYGIDVPCHRIDGKYRYVLTGLGDPIKSKRKRISRKLRARVLLNQRCAQCGKTPYEDGIKLEVDHKLPLAWGGDNDIDNLQALCTECNNGKRDYFTPIDQYADQISAAASWLEPHKRIGEALKAFAAVNELAPSQVVGVVASMHQFQEDWQKRMRELKKLGWAYKVHYRKEDGRKRSYSELRAWTPWPEGDVSAEIRRREKALKAAKQAVSS</sequence>
<evidence type="ECO:0000313" key="3">
    <source>
        <dbReference type="Proteomes" id="UP000012015"/>
    </source>
</evidence>
<dbReference type="RefSeq" id="WP_007269659.1">
    <property type="nucleotide sequence ID" value="NZ_AOCK01000001.1"/>
</dbReference>
<dbReference type="Pfam" id="PF14279">
    <property type="entry name" value="HNH_5"/>
    <property type="match status" value="1"/>
</dbReference>
<protein>
    <recommendedName>
        <fullName evidence="1">HNH nuclease domain-containing protein</fullName>
    </recommendedName>
</protein>
<dbReference type="eggNOG" id="COG1403">
    <property type="taxonomic scope" value="Bacteria"/>
</dbReference>
<reference evidence="2 3" key="1">
    <citation type="journal article" date="2013" name="Genome Announc.">
        <title>Draft Genome Sequence of Arthrobacter gangotriensis Strain Lz1yT, Isolated from a Penguin Rookery Soil Sample Collected in Antarctica, near the Indian Station Dakshin Gangotri.</title>
        <authorList>
            <person name="Shivaji S."/>
            <person name="Ara S."/>
            <person name="Bandi S."/>
            <person name="Singh A."/>
            <person name="Kumar Pinnaka A."/>
        </authorList>
    </citation>
    <scope>NUCLEOTIDE SEQUENCE [LARGE SCALE GENOMIC DNA]</scope>
    <source>
        <strain evidence="2 3">Lz1y</strain>
    </source>
</reference>
<comment type="caution">
    <text evidence="2">The sequence shown here is derived from an EMBL/GenBank/DDBJ whole genome shotgun (WGS) entry which is preliminary data.</text>
</comment>
<accession>M7NF43</accession>
<dbReference type="InterPro" id="IPR029471">
    <property type="entry name" value="HNH_5"/>
</dbReference>
<dbReference type="EMBL" id="AOCK01000001">
    <property type="protein sequence ID" value="EMR00445.1"/>
    <property type="molecule type" value="Genomic_DNA"/>
</dbReference>
<evidence type="ECO:0000259" key="1">
    <source>
        <dbReference type="SMART" id="SM00507"/>
    </source>
</evidence>
<dbReference type="Proteomes" id="UP000012015">
    <property type="component" value="Unassembled WGS sequence"/>
</dbReference>
<dbReference type="STRING" id="1276920.ADIAG_00452"/>
<organism evidence="2 3">
    <name type="scientific">Paeniglutamicibacter gangotriensis Lz1y</name>
    <dbReference type="NCBI Taxonomy" id="1276920"/>
    <lineage>
        <taxon>Bacteria</taxon>
        <taxon>Bacillati</taxon>
        <taxon>Actinomycetota</taxon>
        <taxon>Actinomycetes</taxon>
        <taxon>Micrococcales</taxon>
        <taxon>Micrococcaceae</taxon>
        <taxon>Paeniglutamicibacter</taxon>
    </lineage>
</organism>
<gene>
    <name evidence="2" type="ORF">ADIAG_00452</name>
</gene>
<dbReference type="Gene3D" id="1.10.30.50">
    <property type="match status" value="1"/>
</dbReference>
<dbReference type="InterPro" id="IPR003615">
    <property type="entry name" value="HNH_nuc"/>
</dbReference>
<dbReference type="PATRIC" id="fig|1276920.7.peg.452"/>
<name>M7NF43_9MICC</name>
<evidence type="ECO:0000313" key="2">
    <source>
        <dbReference type="EMBL" id="EMR00445.1"/>
    </source>
</evidence>
<proteinExistence type="predicted"/>
<dbReference type="CDD" id="cd00085">
    <property type="entry name" value="HNHc"/>
    <property type="match status" value="1"/>
</dbReference>
<feature type="domain" description="HNH nuclease" evidence="1">
    <location>
        <begin position="105"/>
        <end position="158"/>
    </location>
</feature>